<dbReference type="InterPro" id="IPR036282">
    <property type="entry name" value="Glutathione-S-Trfase_C_sf"/>
</dbReference>
<evidence type="ECO:0000313" key="5">
    <source>
        <dbReference type="EMBL" id="KAF2503083.1"/>
    </source>
</evidence>
<dbReference type="PANTHER" id="PTHR44051">
    <property type="entry name" value="GLUTATHIONE S-TRANSFERASE-RELATED"/>
    <property type="match status" value="1"/>
</dbReference>
<name>A0A6A6RH78_9PEZI</name>
<dbReference type="SFLD" id="SFLDG00358">
    <property type="entry name" value="Main_(cytGST)"/>
    <property type="match status" value="1"/>
</dbReference>
<dbReference type="Gene3D" id="3.40.30.10">
    <property type="entry name" value="Glutaredoxin"/>
    <property type="match status" value="1"/>
</dbReference>
<dbReference type="Pfam" id="PF00043">
    <property type="entry name" value="GST_C"/>
    <property type="match status" value="1"/>
</dbReference>
<evidence type="ECO:0000256" key="2">
    <source>
        <dbReference type="RuleBase" id="RU003494"/>
    </source>
</evidence>
<accession>A0A6A6RH78</accession>
<keyword evidence="6" id="KW-1185">Reference proteome</keyword>
<dbReference type="GO" id="GO:0016740">
    <property type="term" value="F:transferase activity"/>
    <property type="evidence" value="ECO:0007669"/>
    <property type="project" value="UniProtKB-KW"/>
</dbReference>
<dbReference type="Pfam" id="PF02798">
    <property type="entry name" value="GST_N"/>
    <property type="match status" value="1"/>
</dbReference>
<feature type="domain" description="GST C-terminal" evidence="4">
    <location>
        <begin position="48"/>
        <end position="190"/>
    </location>
</feature>
<dbReference type="InterPro" id="IPR036249">
    <property type="entry name" value="Thioredoxin-like_sf"/>
</dbReference>
<dbReference type="InterPro" id="IPR040079">
    <property type="entry name" value="Glutathione_S-Trfase"/>
</dbReference>
<keyword evidence="5" id="KW-0808">Transferase</keyword>
<dbReference type="EMBL" id="MU004181">
    <property type="protein sequence ID" value="KAF2503083.1"/>
    <property type="molecule type" value="Genomic_DNA"/>
</dbReference>
<dbReference type="SUPFAM" id="SSF47616">
    <property type="entry name" value="GST C-terminal domain-like"/>
    <property type="match status" value="1"/>
</dbReference>
<gene>
    <name evidence="5" type="ORF">BU16DRAFT_555107</name>
</gene>
<dbReference type="InterPro" id="IPR004045">
    <property type="entry name" value="Glutathione_S-Trfase_N"/>
</dbReference>
<feature type="domain" description="GST N-terminal" evidence="3">
    <location>
        <begin position="1"/>
        <end position="67"/>
    </location>
</feature>
<proteinExistence type="inferred from homology"/>
<evidence type="ECO:0000256" key="1">
    <source>
        <dbReference type="ARBA" id="ARBA00007409"/>
    </source>
</evidence>
<comment type="similarity">
    <text evidence="1 2">Belongs to the GST superfamily.</text>
</comment>
<dbReference type="PANTHER" id="PTHR44051:SF3">
    <property type="entry name" value="TRANSCRIPTIONAL REGULATOR URE2"/>
    <property type="match status" value="1"/>
</dbReference>
<protein>
    <submittedName>
        <fullName evidence="5">Glutathione S-transferase</fullName>
    </submittedName>
</protein>
<dbReference type="PROSITE" id="PS50404">
    <property type="entry name" value="GST_NTER"/>
    <property type="match status" value="1"/>
</dbReference>
<dbReference type="OrthoDB" id="422574at2759"/>
<evidence type="ECO:0000259" key="3">
    <source>
        <dbReference type="PROSITE" id="PS50404"/>
    </source>
</evidence>
<dbReference type="SFLD" id="SFLDS00019">
    <property type="entry name" value="Glutathione_Transferase_(cytos"/>
    <property type="match status" value="1"/>
</dbReference>
<dbReference type="InterPro" id="IPR010987">
    <property type="entry name" value="Glutathione-S-Trfase_C-like"/>
</dbReference>
<sequence length="194" mass="21936">MTKPITLYSHASGPNGWKWFDQIKKQPFISINPNGRVPAIEDPNTGVTLFESGAIIQYLVDTYDNTNKLAYTTSPEKYLIGPYFGQSAWFQYLHPEKNLTSAIDRYNNEIKRLVGVIDQHLKDTGAQYLVGDKCTYADLAFVMWDQFIPAFVKDWDFKTEAPDFAAWNDRVVARPAVQKALTDKAKAMAAAPPH</sequence>
<dbReference type="Gene3D" id="1.20.1050.10">
    <property type="match status" value="1"/>
</dbReference>
<dbReference type="PROSITE" id="PS50405">
    <property type="entry name" value="GST_CTER"/>
    <property type="match status" value="1"/>
</dbReference>
<evidence type="ECO:0000313" key="6">
    <source>
        <dbReference type="Proteomes" id="UP000799750"/>
    </source>
</evidence>
<dbReference type="Proteomes" id="UP000799750">
    <property type="component" value="Unassembled WGS sequence"/>
</dbReference>
<dbReference type="InterPro" id="IPR004046">
    <property type="entry name" value="GST_C"/>
</dbReference>
<dbReference type="AlphaFoldDB" id="A0A6A6RH78"/>
<evidence type="ECO:0000259" key="4">
    <source>
        <dbReference type="PROSITE" id="PS50405"/>
    </source>
</evidence>
<reference evidence="5" key="1">
    <citation type="journal article" date="2020" name="Stud. Mycol.">
        <title>101 Dothideomycetes genomes: a test case for predicting lifestyles and emergence of pathogens.</title>
        <authorList>
            <person name="Haridas S."/>
            <person name="Albert R."/>
            <person name="Binder M."/>
            <person name="Bloem J."/>
            <person name="Labutti K."/>
            <person name="Salamov A."/>
            <person name="Andreopoulos B."/>
            <person name="Baker S."/>
            <person name="Barry K."/>
            <person name="Bills G."/>
            <person name="Bluhm B."/>
            <person name="Cannon C."/>
            <person name="Castanera R."/>
            <person name="Culley D."/>
            <person name="Daum C."/>
            <person name="Ezra D."/>
            <person name="Gonzalez J."/>
            <person name="Henrissat B."/>
            <person name="Kuo A."/>
            <person name="Liang C."/>
            <person name="Lipzen A."/>
            <person name="Lutzoni F."/>
            <person name="Magnuson J."/>
            <person name="Mondo S."/>
            <person name="Nolan M."/>
            <person name="Ohm R."/>
            <person name="Pangilinan J."/>
            <person name="Park H.-J."/>
            <person name="Ramirez L."/>
            <person name="Alfaro M."/>
            <person name="Sun H."/>
            <person name="Tritt A."/>
            <person name="Yoshinaga Y."/>
            <person name="Zwiers L.-H."/>
            <person name="Turgeon B."/>
            <person name="Goodwin S."/>
            <person name="Spatafora J."/>
            <person name="Crous P."/>
            <person name="Grigoriev I."/>
        </authorList>
    </citation>
    <scope>NUCLEOTIDE SEQUENCE</scope>
    <source>
        <strain evidence="5">CBS 269.34</strain>
    </source>
</reference>
<dbReference type="SUPFAM" id="SSF52833">
    <property type="entry name" value="Thioredoxin-like"/>
    <property type="match status" value="1"/>
</dbReference>
<organism evidence="5 6">
    <name type="scientific">Lophium mytilinum</name>
    <dbReference type="NCBI Taxonomy" id="390894"/>
    <lineage>
        <taxon>Eukaryota</taxon>
        <taxon>Fungi</taxon>
        <taxon>Dikarya</taxon>
        <taxon>Ascomycota</taxon>
        <taxon>Pezizomycotina</taxon>
        <taxon>Dothideomycetes</taxon>
        <taxon>Pleosporomycetidae</taxon>
        <taxon>Mytilinidiales</taxon>
        <taxon>Mytilinidiaceae</taxon>
        <taxon>Lophium</taxon>
    </lineage>
</organism>